<evidence type="ECO:0000313" key="3">
    <source>
        <dbReference type="Proteomes" id="UP001237592"/>
    </source>
</evidence>
<dbReference type="RefSeq" id="WP_307778371.1">
    <property type="nucleotide sequence ID" value="NZ_JAVFKP010000001.1"/>
</dbReference>
<protein>
    <submittedName>
        <fullName evidence="2">Uncharacterized protein</fullName>
    </submittedName>
</protein>
<accession>A0ABU0XNE1</accession>
<reference evidence="2 3" key="1">
    <citation type="submission" date="2023-08" db="EMBL/GenBank/DDBJ databases">
        <title>Draft genome sequence of Janthinobacterium lividum.</title>
        <authorList>
            <person name="Chun B.H."/>
            <person name="Lee Y."/>
        </authorList>
    </citation>
    <scope>NUCLEOTIDE SEQUENCE [LARGE SCALE GENOMIC DNA]</scope>
    <source>
        <strain evidence="2 3">AMJK</strain>
    </source>
</reference>
<feature type="region of interest" description="Disordered" evidence="1">
    <location>
        <begin position="138"/>
        <end position="159"/>
    </location>
</feature>
<organism evidence="2 3">
    <name type="scientific">Janthinobacterium lividum</name>
    <dbReference type="NCBI Taxonomy" id="29581"/>
    <lineage>
        <taxon>Bacteria</taxon>
        <taxon>Pseudomonadati</taxon>
        <taxon>Pseudomonadota</taxon>
        <taxon>Betaproteobacteria</taxon>
        <taxon>Burkholderiales</taxon>
        <taxon>Oxalobacteraceae</taxon>
        <taxon>Janthinobacterium</taxon>
    </lineage>
</organism>
<dbReference type="EMBL" id="JAVFKP010000001">
    <property type="protein sequence ID" value="MDQ4625035.1"/>
    <property type="molecule type" value="Genomic_DNA"/>
</dbReference>
<keyword evidence="3" id="KW-1185">Reference proteome</keyword>
<sequence length="376" mass="42487">MGRIRTVKPELFKHEDLFDLEKETGLPIRTAFMGLFTCCDKEGRFKWRPRALKLDILPYDELDFSRVLDALLTRGFVVKYEVEGDFFGFIPTFSKHQVINNRESDSELPAPDESLYISMTSTRAARVDDATVTPLKHAQVEGKGKEGKGREGEQEGKETLVEQTPLDPVTTIFAFWQKVMDSPKSVLDEKRKRLIVKALKGYSPADICKAIRGCSKTPHNMGQNDSKTKYNGLGLILRDADHIDRFIRNDAGQARASAGGETIEQTNARVMRELMGASAPAGDIIDMVPARTPLTRRVSCSCWPRRWPPTASRYRSLPWLAPGWQTLNRSRCPRWRPLCRPTGTRTAILRRYRPVSPSAANSWTAGRVRRRPGPSL</sequence>
<evidence type="ECO:0000256" key="1">
    <source>
        <dbReference type="SAM" id="MobiDB-lite"/>
    </source>
</evidence>
<name>A0ABU0XNE1_9BURK</name>
<gene>
    <name evidence="2" type="ORF">RB624_03935</name>
</gene>
<dbReference type="Proteomes" id="UP001237592">
    <property type="component" value="Unassembled WGS sequence"/>
</dbReference>
<comment type="caution">
    <text evidence="2">The sequence shown here is derived from an EMBL/GenBank/DDBJ whole genome shotgun (WGS) entry which is preliminary data.</text>
</comment>
<proteinExistence type="predicted"/>
<evidence type="ECO:0000313" key="2">
    <source>
        <dbReference type="EMBL" id="MDQ4625035.1"/>
    </source>
</evidence>